<evidence type="ECO:0000256" key="8">
    <source>
        <dbReference type="RuleBase" id="RU003857"/>
    </source>
</evidence>
<dbReference type="EMBL" id="JXXN02001440">
    <property type="protein sequence ID" value="THD24773.1"/>
    <property type="molecule type" value="Genomic_DNA"/>
</dbReference>
<keyword evidence="2 8" id="KW-0813">Transport</keyword>
<keyword evidence="6 10" id="KW-0472">Membrane</keyword>
<evidence type="ECO:0000259" key="11">
    <source>
        <dbReference type="Pfam" id="PF07885"/>
    </source>
</evidence>
<dbReference type="Gene3D" id="1.10.287.70">
    <property type="match status" value="1"/>
</dbReference>
<keyword evidence="13" id="KW-1185">Reference proteome</keyword>
<dbReference type="InterPro" id="IPR003280">
    <property type="entry name" value="2pore_dom_K_chnl"/>
</dbReference>
<keyword evidence="5 8" id="KW-0406">Ion transport</keyword>
<feature type="compositionally biased region" description="Basic and acidic residues" evidence="9">
    <location>
        <begin position="408"/>
        <end position="419"/>
    </location>
</feature>
<evidence type="ECO:0000256" key="6">
    <source>
        <dbReference type="ARBA" id="ARBA00023136"/>
    </source>
</evidence>
<sequence length="466" mass="52021">MKFKTELPESLDFSSSSAITSTVVDEHGKAVIVTRRAPERKAGEHCKRVLRIAFTQIGLVLILIGYLVGGGFLFRALELDNESSVCYQKLNGYLKKLNSSASRVIGTVESTLDVDRRDSLVRDIMANFAEQLFILDFQPSTDCTTILGTDHGGKWNLANAIYFCATIVTTIGYGHIVPVTFWGRISCIVYAVIGIPLMLIYLAIIGNLLARIFRMVYVNIICCRCFYDVIRRKRQKRLERLRRWEQDLREHEEEEARRRGLPVPPSKVQAVVVDEDESEDADMYREKVVAVPLTVSIIILAAYTLIGAVLFPQWEDWNLADSAYFSFITISTIGFGDLVPGTGRLTEPETAVELAIGALYLVLGLALVSMCINLLQDEMIAKIKYMASCCSGGHKVDADNALDDENDENIKENTTKEDEQYLTTKKQSNTDAPDYEFGAVSVSGDLKLTNDNVAPLEYENTGFVND</sequence>
<organism evidence="12 13">
    <name type="scientific">Fasciola hepatica</name>
    <name type="common">Liver fluke</name>
    <dbReference type="NCBI Taxonomy" id="6192"/>
    <lineage>
        <taxon>Eukaryota</taxon>
        <taxon>Metazoa</taxon>
        <taxon>Spiralia</taxon>
        <taxon>Lophotrochozoa</taxon>
        <taxon>Platyhelminthes</taxon>
        <taxon>Trematoda</taxon>
        <taxon>Digenea</taxon>
        <taxon>Plagiorchiida</taxon>
        <taxon>Echinostomata</taxon>
        <taxon>Echinostomatoidea</taxon>
        <taxon>Fasciolidae</taxon>
        <taxon>Fasciola</taxon>
    </lineage>
</organism>
<evidence type="ECO:0000256" key="4">
    <source>
        <dbReference type="ARBA" id="ARBA00022989"/>
    </source>
</evidence>
<feature type="transmembrane region" description="Helical" evidence="10">
    <location>
        <begin position="354"/>
        <end position="375"/>
    </location>
</feature>
<dbReference type="GO" id="GO:0015271">
    <property type="term" value="F:outward rectifier potassium channel activity"/>
    <property type="evidence" value="ECO:0007669"/>
    <property type="project" value="TreeGrafter"/>
</dbReference>
<evidence type="ECO:0000256" key="5">
    <source>
        <dbReference type="ARBA" id="ARBA00023065"/>
    </source>
</evidence>
<feature type="transmembrane region" description="Helical" evidence="10">
    <location>
        <begin position="160"/>
        <end position="181"/>
    </location>
</feature>
<dbReference type="PANTHER" id="PTHR11003">
    <property type="entry name" value="POTASSIUM CHANNEL, SUBFAMILY K"/>
    <property type="match status" value="1"/>
</dbReference>
<keyword evidence="4 10" id="KW-1133">Transmembrane helix</keyword>
<dbReference type="Proteomes" id="UP000230066">
    <property type="component" value="Unassembled WGS sequence"/>
</dbReference>
<reference evidence="12" key="1">
    <citation type="submission" date="2019-03" db="EMBL/GenBank/DDBJ databases">
        <title>Improved annotation for the trematode Fasciola hepatica.</title>
        <authorList>
            <person name="Choi Y.-J."/>
            <person name="Martin J."/>
            <person name="Mitreva M."/>
        </authorList>
    </citation>
    <scope>NUCLEOTIDE SEQUENCE [LARGE SCALE GENOMIC DNA]</scope>
</reference>
<dbReference type="GO" id="GO:0030322">
    <property type="term" value="P:stabilization of membrane potential"/>
    <property type="evidence" value="ECO:0007669"/>
    <property type="project" value="TreeGrafter"/>
</dbReference>
<proteinExistence type="inferred from homology"/>
<dbReference type="AlphaFoldDB" id="A0A4E0RB60"/>
<dbReference type="Pfam" id="PF07885">
    <property type="entry name" value="Ion_trans_2"/>
    <property type="match status" value="2"/>
</dbReference>
<comment type="similarity">
    <text evidence="8">Belongs to the two pore domain potassium channel (TC 1.A.1.8) family.</text>
</comment>
<evidence type="ECO:0000256" key="10">
    <source>
        <dbReference type="SAM" id="Phobius"/>
    </source>
</evidence>
<dbReference type="PANTHER" id="PTHR11003:SF334">
    <property type="entry name" value="FI03418P"/>
    <property type="match status" value="1"/>
</dbReference>
<feature type="domain" description="Potassium channel" evidence="11">
    <location>
        <begin position="299"/>
        <end position="379"/>
    </location>
</feature>
<keyword evidence="3 8" id="KW-0812">Transmembrane</keyword>
<feature type="transmembrane region" description="Helical" evidence="10">
    <location>
        <begin position="188"/>
        <end position="206"/>
    </location>
</feature>
<feature type="transmembrane region" description="Helical" evidence="10">
    <location>
        <begin position="49"/>
        <end position="74"/>
    </location>
</feature>
<evidence type="ECO:0000256" key="2">
    <source>
        <dbReference type="ARBA" id="ARBA00022448"/>
    </source>
</evidence>
<comment type="subcellular location">
    <subcellularLocation>
        <location evidence="1">Membrane</location>
        <topology evidence="1">Multi-pass membrane protein</topology>
    </subcellularLocation>
</comment>
<evidence type="ECO:0000256" key="3">
    <source>
        <dbReference type="ARBA" id="ARBA00022692"/>
    </source>
</evidence>
<feature type="region of interest" description="Disordered" evidence="9">
    <location>
        <begin position="401"/>
        <end position="434"/>
    </location>
</feature>
<dbReference type="SUPFAM" id="SSF81324">
    <property type="entry name" value="Voltage-gated potassium channels"/>
    <property type="match status" value="2"/>
</dbReference>
<evidence type="ECO:0000256" key="7">
    <source>
        <dbReference type="ARBA" id="ARBA00023303"/>
    </source>
</evidence>
<evidence type="ECO:0000256" key="9">
    <source>
        <dbReference type="SAM" id="MobiDB-lite"/>
    </source>
</evidence>
<feature type="transmembrane region" description="Helical" evidence="10">
    <location>
        <begin position="288"/>
        <end position="311"/>
    </location>
</feature>
<feature type="compositionally biased region" description="Polar residues" evidence="9">
    <location>
        <begin position="421"/>
        <end position="431"/>
    </location>
</feature>
<dbReference type="PRINTS" id="PR01333">
    <property type="entry name" value="2POREKCHANEL"/>
</dbReference>
<evidence type="ECO:0000256" key="1">
    <source>
        <dbReference type="ARBA" id="ARBA00004141"/>
    </source>
</evidence>
<evidence type="ECO:0000313" key="13">
    <source>
        <dbReference type="Proteomes" id="UP000230066"/>
    </source>
</evidence>
<comment type="caution">
    <text evidence="12">The sequence shown here is derived from an EMBL/GenBank/DDBJ whole genome shotgun (WGS) entry which is preliminary data.</text>
</comment>
<feature type="domain" description="Potassium channel" evidence="11">
    <location>
        <begin position="153"/>
        <end position="210"/>
    </location>
</feature>
<protein>
    <submittedName>
        <fullName evidence="12">Potassium channel subfamily K 8</fullName>
    </submittedName>
</protein>
<dbReference type="InterPro" id="IPR013099">
    <property type="entry name" value="K_chnl_dom"/>
</dbReference>
<dbReference type="GO" id="GO:0022841">
    <property type="term" value="F:potassium ion leak channel activity"/>
    <property type="evidence" value="ECO:0007669"/>
    <property type="project" value="TreeGrafter"/>
</dbReference>
<evidence type="ECO:0000313" key="12">
    <source>
        <dbReference type="EMBL" id="THD24773.1"/>
    </source>
</evidence>
<accession>A0A4E0RB60</accession>
<keyword evidence="7 8" id="KW-0407">Ion channel</keyword>
<gene>
    <name evidence="12" type="ORF">D915_004051</name>
</gene>
<dbReference type="GO" id="GO:0005886">
    <property type="term" value="C:plasma membrane"/>
    <property type="evidence" value="ECO:0007669"/>
    <property type="project" value="TreeGrafter"/>
</dbReference>
<name>A0A4E0RB60_FASHE</name>